<dbReference type="Gene3D" id="1.20.910.10">
    <property type="entry name" value="Heme oxygenase-like"/>
    <property type="match status" value="1"/>
</dbReference>
<name>C5KTS1_PERM5</name>
<dbReference type="RefSeq" id="XP_002780168.1">
    <property type="nucleotide sequence ID" value="XM_002780122.1"/>
</dbReference>
<accession>C5KTS1</accession>
<dbReference type="InterPro" id="IPR029056">
    <property type="entry name" value="Ribokinase-like"/>
</dbReference>
<dbReference type="EMBL" id="GG676180">
    <property type="protein sequence ID" value="EER11963.1"/>
    <property type="molecule type" value="Genomic_DNA"/>
</dbReference>
<evidence type="ECO:0000256" key="3">
    <source>
        <dbReference type="ARBA" id="ARBA00022777"/>
    </source>
</evidence>
<evidence type="ECO:0000256" key="1">
    <source>
        <dbReference type="ARBA" id="ARBA00022679"/>
    </source>
</evidence>
<dbReference type="OrthoDB" id="10028886at2759"/>
<dbReference type="Pfam" id="PF08543">
    <property type="entry name" value="Phos_pyr_kin"/>
    <property type="match status" value="1"/>
</dbReference>
<keyword evidence="4" id="KW-0067">ATP-binding</keyword>
<dbReference type="Pfam" id="PF03070">
    <property type="entry name" value="TENA_THI-4"/>
    <property type="match status" value="1"/>
</dbReference>
<dbReference type="InParanoid" id="C5KTS1"/>
<evidence type="ECO:0000259" key="5">
    <source>
        <dbReference type="Pfam" id="PF03070"/>
    </source>
</evidence>
<keyword evidence="2" id="KW-0547">Nucleotide-binding</keyword>
<dbReference type="AlphaFoldDB" id="C5KTS1"/>
<dbReference type="SUPFAM" id="SSF48613">
    <property type="entry name" value="Heme oxygenase-like"/>
    <property type="match status" value="1"/>
</dbReference>
<dbReference type="InterPro" id="IPR004305">
    <property type="entry name" value="Thiaminase-2/PQQC"/>
</dbReference>
<dbReference type="OMA" id="WIETYAT"/>
<proteinExistence type="predicted"/>
<keyword evidence="8" id="KW-1185">Reference proteome</keyword>
<dbReference type="NCBIfam" id="TIGR00097">
    <property type="entry name" value="HMP-P_kinase"/>
    <property type="match status" value="1"/>
</dbReference>
<dbReference type="GO" id="GO:0009228">
    <property type="term" value="P:thiamine biosynthetic process"/>
    <property type="evidence" value="ECO:0007669"/>
    <property type="project" value="InterPro"/>
</dbReference>
<evidence type="ECO:0000256" key="4">
    <source>
        <dbReference type="ARBA" id="ARBA00022840"/>
    </source>
</evidence>
<dbReference type="CDD" id="cd01169">
    <property type="entry name" value="HMPP_kinase"/>
    <property type="match status" value="1"/>
</dbReference>
<evidence type="ECO:0000313" key="8">
    <source>
        <dbReference type="Proteomes" id="UP000007800"/>
    </source>
</evidence>
<keyword evidence="1" id="KW-0808">Transferase</keyword>
<dbReference type="GO" id="GO:0005829">
    <property type="term" value="C:cytosol"/>
    <property type="evidence" value="ECO:0007669"/>
    <property type="project" value="TreeGrafter"/>
</dbReference>
<reference evidence="7 8" key="1">
    <citation type="submission" date="2008-07" db="EMBL/GenBank/DDBJ databases">
        <authorList>
            <person name="El-Sayed N."/>
            <person name="Caler E."/>
            <person name="Inman J."/>
            <person name="Amedeo P."/>
            <person name="Hass B."/>
            <person name="Wortman J."/>
        </authorList>
    </citation>
    <scope>NUCLEOTIDE SEQUENCE [LARGE SCALE GENOMIC DNA]</scope>
    <source>
        <strain evidence="8">ATCC 50983 / TXsc</strain>
    </source>
</reference>
<dbReference type="Proteomes" id="UP000007800">
    <property type="component" value="Unassembled WGS sequence"/>
</dbReference>
<evidence type="ECO:0000259" key="6">
    <source>
        <dbReference type="Pfam" id="PF08543"/>
    </source>
</evidence>
<gene>
    <name evidence="7" type="ORF">Pmar_PMAR019065</name>
</gene>
<dbReference type="InterPro" id="IPR004399">
    <property type="entry name" value="HMP/HMP-P_kinase_dom"/>
</dbReference>
<dbReference type="CDD" id="cd19368">
    <property type="entry name" value="TenA_C_AtTH2-like"/>
    <property type="match status" value="1"/>
</dbReference>
<sequence>MLCNFYHEPVAGGASEQLWKENQDLALMSLHNPFVQGLGDGTLDPEAFKTYLAQDTLYLNGYIRALSYCISKSDVTATGGELLTLLTGVEEELKSCHKHYIENPDASGPEAACRKYVDFLLAVGRADLGPSVVIAAVIPCARLYAWLGRELTADREVPETHPFRRWLLSHADEPINTSTRVLESLLDKHIRPGEFKEVAQAYRRAMELEYDFFDSFGDCLGRTTEVNMKIPTVLVVSGSDSGGGAGHQADLKTLEALGVYSTSALTSLTAQNTKGVQQIQVVNEDLFVAQIDSVITDFNLSVVKLGLVPTARQLEIIAQKLEALPMVVDPVLVATSGDDLVAQKNADDVLAMYKERIFPHATIITPNLPEAQHILGRKEITGVYEARAAAQALAQYGSMYVLVKGGHDQSDPEACRDVLYDREKDKFYEFTSKRIATINTHGTGCTLASAISGFIARGYSVPDAVERAIGYVHEAIVRSCGVPLGQGTNRPLVHSINSVWANYS</sequence>
<dbReference type="SUPFAM" id="SSF53613">
    <property type="entry name" value="Ribokinase-like"/>
    <property type="match status" value="1"/>
</dbReference>
<dbReference type="Gene3D" id="3.40.1190.20">
    <property type="match status" value="1"/>
</dbReference>
<dbReference type="PANTHER" id="PTHR20858">
    <property type="entry name" value="PHOSPHOMETHYLPYRIMIDINE KINASE"/>
    <property type="match status" value="1"/>
</dbReference>
<feature type="domain" description="Thiaminase-2/PQQC" evidence="5">
    <location>
        <begin position="29"/>
        <end position="215"/>
    </location>
</feature>
<dbReference type="FunFam" id="3.40.1190.20:FF:000003">
    <property type="entry name" value="Phosphomethylpyrimidine kinase ThiD"/>
    <property type="match status" value="1"/>
</dbReference>
<dbReference type="GO" id="GO:0005524">
    <property type="term" value="F:ATP binding"/>
    <property type="evidence" value="ECO:0007669"/>
    <property type="project" value="UniProtKB-KW"/>
</dbReference>
<dbReference type="GeneID" id="9060801"/>
<dbReference type="PANTHER" id="PTHR20858:SF17">
    <property type="entry name" value="HYDROXYMETHYLPYRIMIDINE_PHOSPHOMETHYLPYRIMIDINE KINASE THI20-RELATED"/>
    <property type="match status" value="1"/>
</dbReference>
<dbReference type="InterPro" id="IPR013749">
    <property type="entry name" value="PM/HMP-P_kinase-1"/>
</dbReference>
<dbReference type="InterPro" id="IPR016084">
    <property type="entry name" value="Haem_Oase-like_multi-hlx"/>
</dbReference>
<organism evidence="8">
    <name type="scientific">Perkinsus marinus (strain ATCC 50983 / TXsc)</name>
    <dbReference type="NCBI Taxonomy" id="423536"/>
    <lineage>
        <taxon>Eukaryota</taxon>
        <taxon>Sar</taxon>
        <taxon>Alveolata</taxon>
        <taxon>Perkinsozoa</taxon>
        <taxon>Perkinsea</taxon>
        <taxon>Perkinsida</taxon>
        <taxon>Perkinsidae</taxon>
        <taxon>Perkinsus</taxon>
    </lineage>
</organism>
<evidence type="ECO:0000313" key="7">
    <source>
        <dbReference type="EMBL" id="EER11963.1"/>
    </source>
</evidence>
<evidence type="ECO:0000256" key="2">
    <source>
        <dbReference type="ARBA" id="ARBA00022741"/>
    </source>
</evidence>
<dbReference type="GO" id="GO:0008972">
    <property type="term" value="F:phosphomethylpyrimidine kinase activity"/>
    <property type="evidence" value="ECO:0007669"/>
    <property type="project" value="InterPro"/>
</dbReference>
<keyword evidence="3 7" id="KW-0418">Kinase</keyword>
<dbReference type="GO" id="GO:0008902">
    <property type="term" value="F:hydroxymethylpyrimidine kinase activity"/>
    <property type="evidence" value="ECO:0007669"/>
    <property type="project" value="TreeGrafter"/>
</dbReference>
<protein>
    <submittedName>
        <fullName evidence="7">Phosphomethylpyrimidine kinase, putative</fullName>
    </submittedName>
</protein>
<feature type="domain" description="Pyridoxamine kinase/Phosphomethylpyrimidine kinase" evidence="6">
    <location>
        <begin position="240"/>
        <end position="483"/>
    </location>
</feature>